<keyword evidence="8" id="KW-0496">Mitochondrion</keyword>
<evidence type="ECO:0000313" key="17">
    <source>
        <dbReference type="Proteomes" id="UP000015103"/>
    </source>
</evidence>
<dbReference type="GO" id="GO:0044545">
    <property type="term" value="C:NSL complex"/>
    <property type="evidence" value="ECO:0007669"/>
    <property type="project" value="TreeGrafter"/>
</dbReference>
<evidence type="ECO:0000256" key="5">
    <source>
        <dbReference type="ARBA" id="ARBA00022553"/>
    </source>
</evidence>
<evidence type="ECO:0000313" key="16">
    <source>
        <dbReference type="EnsemblMetazoa" id="RPRC001813-PA"/>
    </source>
</evidence>
<sequence>MIRQQKSLQISSSTPTKKINSTKPPTETCAYQPRICTQPVVEQYEYCMKHILEDKNAPFKPCGYAYPINNKRCLLPAQRGDKKDIGYCPLHMWKTQMKRQRSMSKFVHPATPEALLSGLTHYVRPIRSSAAKLESDELNNTSRTQSINPFVEADIAKVALNRTHVLECASESDSDVETATLDNIWKGANEDSSDAESIDSQLEDPLSKLKTSIVCNLKFTASISDQARTSAKEQKLYEKLKALNRYHKRSNAETIAYLASLEKRAKEIAGSDYKPQLHPSNKCNFTEGGVRCSRVILPMTKYCFKHILEDPNQALFKACACEKADTKCHEPISGLCAGETCILHVQLPSLPHLNFPVCSVQ</sequence>
<dbReference type="eggNOG" id="ENOG502QTMA">
    <property type="taxonomic scope" value="Eukaryota"/>
</dbReference>
<dbReference type="InterPro" id="IPR026316">
    <property type="entry name" value="NSL2"/>
</dbReference>
<dbReference type="GO" id="GO:0005739">
    <property type="term" value="C:mitochondrion"/>
    <property type="evidence" value="ECO:0007669"/>
    <property type="project" value="UniProtKB-SubCell"/>
</dbReference>
<evidence type="ECO:0000256" key="3">
    <source>
        <dbReference type="ARBA" id="ARBA00015508"/>
    </source>
</evidence>
<evidence type="ECO:0000256" key="13">
    <source>
        <dbReference type="ARBA" id="ARBA00093543"/>
    </source>
</evidence>
<evidence type="ECO:0000256" key="6">
    <source>
        <dbReference type="ARBA" id="ARBA00022843"/>
    </source>
</evidence>
<evidence type="ECO:0000256" key="1">
    <source>
        <dbReference type="ARBA" id="ARBA00004123"/>
    </source>
</evidence>
<evidence type="ECO:0000256" key="11">
    <source>
        <dbReference type="ARBA" id="ARBA00033378"/>
    </source>
</evidence>
<comment type="subcellular location">
    <subcellularLocation>
        <location evidence="2">Mitochondrion</location>
    </subcellularLocation>
    <subcellularLocation>
        <location evidence="1">Nucleus</location>
    </subcellularLocation>
</comment>
<evidence type="ECO:0000256" key="8">
    <source>
        <dbReference type="ARBA" id="ARBA00023128"/>
    </source>
</evidence>
<evidence type="ECO:0000256" key="9">
    <source>
        <dbReference type="ARBA" id="ARBA00023242"/>
    </source>
</evidence>
<evidence type="ECO:0000256" key="7">
    <source>
        <dbReference type="ARBA" id="ARBA00022853"/>
    </source>
</evidence>
<accession>T1HCP9</accession>
<dbReference type="AlphaFoldDB" id="T1HCP9"/>
<dbReference type="InterPro" id="IPR025927">
    <property type="entry name" value="Znf_KANL2-like"/>
</dbReference>
<evidence type="ECO:0000259" key="15">
    <source>
        <dbReference type="Pfam" id="PF13891"/>
    </source>
</evidence>
<keyword evidence="6" id="KW-0832">Ubl conjugation</keyword>
<organism evidence="16 17">
    <name type="scientific">Rhodnius prolixus</name>
    <name type="common">Triatomid bug</name>
    <dbReference type="NCBI Taxonomy" id="13249"/>
    <lineage>
        <taxon>Eukaryota</taxon>
        <taxon>Metazoa</taxon>
        <taxon>Ecdysozoa</taxon>
        <taxon>Arthropoda</taxon>
        <taxon>Hexapoda</taxon>
        <taxon>Insecta</taxon>
        <taxon>Pterygota</taxon>
        <taxon>Neoptera</taxon>
        <taxon>Paraneoptera</taxon>
        <taxon>Hemiptera</taxon>
        <taxon>Heteroptera</taxon>
        <taxon>Panheteroptera</taxon>
        <taxon>Cimicomorpha</taxon>
        <taxon>Reduviidae</taxon>
        <taxon>Triatominae</taxon>
        <taxon>Rhodnius</taxon>
    </lineage>
</organism>
<comment type="function">
    <text evidence="12">Non-catalytic component of the NSL histone acetyltransferase complex, a multiprotein complex that mediates histone H4 acetylation at 'Lys-5'- and 'Lys-8' (H4K5ac and H4K8ac) at transcription start sites and promotes transcription initiation. Required for NSL complex stability and for transcription of intraciliary transport genes in both ciliated and non-ciliated cells by regulating histone H4 acetylation at 'Lys-5'- and 'Lys-12' (H4K5ac and H4K12ac). This is necessary for cilium assembly in ciliated cells and for organization of the microtubule cytoskeleton in non-ciliated cells. Required within the NSL complex to maintain nuclear architecture stability by promoting KAT8-mediated acetylation of lamin LMNA.</text>
</comment>
<feature type="domain" description="KANL2-like probable zinc-finger" evidence="15">
    <location>
        <begin position="289"/>
        <end position="344"/>
    </location>
</feature>
<dbReference type="InParanoid" id="T1HCP9"/>
<dbReference type="FunCoup" id="T1HCP9">
    <property type="interactions" value="1689"/>
</dbReference>
<reference evidence="16" key="1">
    <citation type="submission" date="2015-05" db="UniProtKB">
        <authorList>
            <consortium name="EnsemblMetazoa"/>
        </authorList>
    </citation>
    <scope>IDENTIFICATION</scope>
</reference>
<dbReference type="EnsemblMetazoa" id="RPRC001813-RA">
    <property type="protein sequence ID" value="RPRC001813-PA"/>
    <property type="gene ID" value="RPRC001813"/>
</dbReference>
<dbReference type="STRING" id="13249.T1HCP9"/>
<dbReference type="GO" id="GO:0005634">
    <property type="term" value="C:nucleus"/>
    <property type="evidence" value="ECO:0007669"/>
    <property type="project" value="UniProtKB-SubCell"/>
</dbReference>
<evidence type="ECO:0000256" key="14">
    <source>
        <dbReference type="SAM" id="MobiDB-lite"/>
    </source>
</evidence>
<evidence type="ECO:0000256" key="4">
    <source>
        <dbReference type="ARBA" id="ARBA00022499"/>
    </source>
</evidence>
<dbReference type="VEuPathDB" id="VectorBase:RPRC001813"/>
<feature type="region of interest" description="Disordered" evidence="14">
    <location>
        <begin position="1"/>
        <end position="27"/>
    </location>
</feature>
<dbReference type="Pfam" id="PF13891">
    <property type="entry name" value="zf-C3HC3H_KANSL2"/>
    <property type="match status" value="2"/>
</dbReference>
<keyword evidence="7" id="KW-0156">Chromatin regulator</keyword>
<comment type="subunit">
    <text evidence="13">Component of the NSL complex at least composed of KAT8/MOF, KANSL1, KANSL2, KANSL3, MCRS1, PHF20, OGT1/OGT, WDR5 and HCFC1.</text>
</comment>
<protein>
    <recommendedName>
        <fullName evidence="3">KAT8 regulatory NSL complex subunit 2</fullName>
    </recommendedName>
    <alternativeName>
        <fullName evidence="11">NSL complex protein NSL2</fullName>
    </alternativeName>
    <alternativeName>
        <fullName evidence="10">Non-specific lethal 2 homolog</fullName>
    </alternativeName>
</protein>
<feature type="domain" description="KANL2-like probable zinc-finger" evidence="15">
    <location>
        <begin position="29"/>
        <end position="92"/>
    </location>
</feature>
<dbReference type="PANTHER" id="PTHR13453:SF1">
    <property type="entry name" value="KAT8 REGULATORY NSL COMPLEX SUBUNIT 2"/>
    <property type="match status" value="1"/>
</dbReference>
<keyword evidence="17" id="KW-1185">Reference proteome</keyword>
<dbReference type="Proteomes" id="UP000015103">
    <property type="component" value="Unassembled WGS sequence"/>
</dbReference>
<dbReference type="HOGENOM" id="CLU_029808_3_0_1"/>
<keyword evidence="9" id="KW-0539">Nucleus</keyword>
<dbReference type="EMBL" id="ACPB03001559">
    <property type="status" value="NOT_ANNOTATED_CDS"/>
    <property type="molecule type" value="Genomic_DNA"/>
</dbReference>
<evidence type="ECO:0000256" key="10">
    <source>
        <dbReference type="ARBA" id="ARBA00032947"/>
    </source>
</evidence>
<name>T1HCP9_RHOPR</name>
<proteinExistence type="predicted"/>
<evidence type="ECO:0000256" key="12">
    <source>
        <dbReference type="ARBA" id="ARBA00093359"/>
    </source>
</evidence>
<dbReference type="PANTHER" id="PTHR13453">
    <property type="entry name" value="KAT8 REGULATORY NSL COMPLEX SUBUNIT 2"/>
    <property type="match status" value="1"/>
</dbReference>
<keyword evidence="4" id="KW-1017">Isopeptide bond</keyword>
<feature type="compositionally biased region" description="Polar residues" evidence="14">
    <location>
        <begin position="1"/>
        <end position="25"/>
    </location>
</feature>
<keyword evidence="5" id="KW-0597">Phosphoprotein</keyword>
<dbReference type="OMA" id="DKRESLC"/>
<dbReference type="GO" id="GO:0006325">
    <property type="term" value="P:chromatin organization"/>
    <property type="evidence" value="ECO:0007669"/>
    <property type="project" value="UniProtKB-KW"/>
</dbReference>
<evidence type="ECO:0000256" key="2">
    <source>
        <dbReference type="ARBA" id="ARBA00004173"/>
    </source>
</evidence>